<dbReference type="Proteomes" id="UP000886744">
    <property type="component" value="Unassembled WGS sequence"/>
</dbReference>
<dbReference type="EMBL" id="DVHI01000005">
    <property type="protein sequence ID" value="HIR61925.1"/>
    <property type="molecule type" value="Genomic_DNA"/>
</dbReference>
<name>A0A9D1DZJ8_9BACT</name>
<accession>A0A9D1DZJ8</accession>
<dbReference type="PROSITE" id="PS51257">
    <property type="entry name" value="PROKAR_LIPOPROTEIN"/>
    <property type="match status" value="1"/>
</dbReference>
<protein>
    <recommendedName>
        <fullName evidence="4">DUF4878 domain-containing protein</fullName>
    </recommendedName>
</protein>
<feature type="signal peptide" evidence="1">
    <location>
        <begin position="1"/>
        <end position="22"/>
    </location>
</feature>
<comment type="caution">
    <text evidence="2">The sequence shown here is derived from an EMBL/GenBank/DDBJ whole genome shotgun (WGS) entry which is preliminary data.</text>
</comment>
<evidence type="ECO:0008006" key="4">
    <source>
        <dbReference type="Google" id="ProtNLM"/>
    </source>
</evidence>
<reference evidence="2" key="1">
    <citation type="submission" date="2020-10" db="EMBL/GenBank/DDBJ databases">
        <authorList>
            <person name="Gilroy R."/>
        </authorList>
    </citation>
    <scope>NUCLEOTIDE SEQUENCE</scope>
    <source>
        <strain evidence="2">ChiHjej13B12-12457</strain>
    </source>
</reference>
<evidence type="ECO:0000313" key="3">
    <source>
        <dbReference type="Proteomes" id="UP000886744"/>
    </source>
</evidence>
<evidence type="ECO:0000256" key="1">
    <source>
        <dbReference type="SAM" id="SignalP"/>
    </source>
</evidence>
<reference evidence="2" key="2">
    <citation type="journal article" date="2021" name="PeerJ">
        <title>Extensive microbial diversity within the chicken gut microbiome revealed by metagenomics and culture.</title>
        <authorList>
            <person name="Gilroy R."/>
            <person name="Ravi A."/>
            <person name="Getino M."/>
            <person name="Pursley I."/>
            <person name="Horton D.L."/>
            <person name="Alikhan N.F."/>
            <person name="Baker D."/>
            <person name="Gharbi K."/>
            <person name="Hall N."/>
            <person name="Watson M."/>
            <person name="Adriaenssens E.M."/>
            <person name="Foster-Nyarko E."/>
            <person name="Jarju S."/>
            <person name="Secka A."/>
            <person name="Antonio M."/>
            <person name="Oren A."/>
            <person name="Chaudhuri R.R."/>
            <person name="La Ragione R."/>
            <person name="Hildebrand F."/>
            <person name="Pallen M.J."/>
        </authorList>
    </citation>
    <scope>NUCLEOTIDE SEQUENCE</scope>
    <source>
        <strain evidence="2">ChiHjej13B12-12457</strain>
    </source>
</reference>
<keyword evidence="1" id="KW-0732">Signal</keyword>
<feature type="chain" id="PRO_5039680916" description="DUF4878 domain-containing protein" evidence="1">
    <location>
        <begin position="23"/>
        <end position="142"/>
    </location>
</feature>
<dbReference type="AlphaFoldDB" id="A0A9D1DZJ8"/>
<proteinExistence type="predicted"/>
<organism evidence="2 3">
    <name type="scientific">Candidatus Coprenecus avistercoris</name>
    <dbReference type="NCBI Taxonomy" id="2840730"/>
    <lineage>
        <taxon>Bacteria</taxon>
        <taxon>Pseudomonadati</taxon>
        <taxon>Bacteroidota</taxon>
        <taxon>Bacteroidia</taxon>
        <taxon>Bacteroidales</taxon>
        <taxon>Rikenellaceae</taxon>
        <taxon>Rikenellaceae incertae sedis</taxon>
        <taxon>Candidatus Coprenecus</taxon>
    </lineage>
</organism>
<evidence type="ECO:0000313" key="2">
    <source>
        <dbReference type="EMBL" id="HIR61925.1"/>
    </source>
</evidence>
<gene>
    <name evidence="2" type="ORF">IAC94_00165</name>
</gene>
<sequence length="142" mass="15874">MNRTIRQFMTAVLLIVGAAVFSGCSGSRTQDARALAEDFARAYYSADYAAAARMCSSELEQMVRETGSVVDSLPEAAQEEFMELSRGVQTYAVEVHEWSRDSVTVDFDIIYPGEIEPMKTALTVVREPEADVWKVVYAQERM</sequence>